<proteinExistence type="predicted"/>
<reference evidence="1" key="1">
    <citation type="journal article" date="2014" name="Int. J. Syst. Evol. Microbiol.">
        <title>Complete genome sequence of Corynebacterium casei LMG S-19264T (=DSM 44701T), isolated from a smear-ripened cheese.</title>
        <authorList>
            <consortium name="US DOE Joint Genome Institute (JGI-PGF)"/>
            <person name="Walter F."/>
            <person name="Albersmeier A."/>
            <person name="Kalinowski J."/>
            <person name="Ruckert C."/>
        </authorList>
    </citation>
    <scope>NUCLEOTIDE SEQUENCE</scope>
    <source>
        <strain evidence="1">CGMCC 1.15760</strain>
    </source>
</reference>
<evidence type="ECO:0000313" key="1">
    <source>
        <dbReference type="EMBL" id="GGG14619.1"/>
    </source>
</evidence>
<name>A0A917FYY4_9BACI</name>
<protein>
    <submittedName>
        <fullName evidence="1">Uncharacterized protein</fullName>
    </submittedName>
</protein>
<dbReference type="RefSeq" id="WP_188613550.1">
    <property type="nucleotide sequence ID" value="NZ_BMJT01000002.1"/>
</dbReference>
<gene>
    <name evidence="1" type="ORF">GCM10007425_06150</name>
</gene>
<accession>A0A917FYY4</accession>
<organism evidence="1 2">
    <name type="scientific">Lysinibacillus alkalisoli</name>
    <dbReference type="NCBI Taxonomy" id="1911548"/>
    <lineage>
        <taxon>Bacteria</taxon>
        <taxon>Bacillati</taxon>
        <taxon>Bacillota</taxon>
        <taxon>Bacilli</taxon>
        <taxon>Bacillales</taxon>
        <taxon>Bacillaceae</taxon>
        <taxon>Lysinibacillus</taxon>
    </lineage>
</organism>
<reference evidence="1" key="2">
    <citation type="submission" date="2020-09" db="EMBL/GenBank/DDBJ databases">
        <authorList>
            <person name="Sun Q."/>
            <person name="Zhou Y."/>
        </authorList>
    </citation>
    <scope>NUCLEOTIDE SEQUENCE</scope>
    <source>
        <strain evidence="1">CGMCC 1.15760</strain>
    </source>
</reference>
<dbReference type="Proteomes" id="UP000616608">
    <property type="component" value="Unassembled WGS sequence"/>
</dbReference>
<dbReference type="PROSITE" id="PS51257">
    <property type="entry name" value="PROKAR_LIPOPROTEIN"/>
    <property type="match status" value="1"/>
</dbReference>
<dbReference type="AlphaFoldDB" id="A0A917FYY4"/>
<evidence type="ECO:0000313" key="2">
    <source>
        <dbReference type="Proteomes" id="UP000616608"/>
    </source>
</evidence>
<keyword evidence="2" id="KW-1185">Reference proteome</keyword>
<dbReference type="EMBL" id="BMJT01000002">
    <property type="protein sequence ID" value="GGG14619.1"/>
    <property type="molecule type" value="Genomic_DNA"/>
</dbReference>
<sequence>MKKYMYLIVLLVVLSGCGQLHPKVDSQVLLQSEGFSQLITFDISPSDFETQLLATTLFTKIPDEEFTYEYKSAGIIVRIEYDDDKLTTTQMIFEKARPLQNKQYAVEAHQALNEVLAILEPKAYSFEVLQDMLMIRTMTEIHEGKTVRLSETIESISVVMELGDGQNIYSVVFRPIM</sequence>
<comment type="caution">
    <text evidence="1">The sequence shown here is derived from an EMBL/GenBank/DDBJ whole genome shotgun (WGS) entry which is preliminary data.</text>
</comment>